<comment type="caution">
    <text evidence="2">The sequence shown here is derived from an EMBL/GenBank/DDBJ whole genome shotgun (WGS) entry which is preliminary data.</text>
</comment>
<proteinExistence type="predicted"/>
<gene>
    <name evidence="2" type="ORF">CK500_14340</name>
</gene>
<organism evidence="2 3">
    <name type="scientific">Halorubrum salipaludis</name>
    <dbReference type="NCBI Taxonomy" id="2032630"/>
    <lineage>
        <taxon>Archaea</taxon>
        <taxon>Methanobacteriati</taxon>
        <taxon>Methanobacteriota</taxon>
        <taxon>Stenosarchaea group</taxon>
        <taxon>Halobacteria</taxon>
        <taxon>Halobacteriales</taxon>
        <taxon>Haloferacaceae</taxon>
        <taxon>Halorubrum</taxon>
    </lineage>
</organism>
<feature type="region of interest" description="Disordered" evidence="1">
    <location>
        <begin position="1"/>
        <end position="20"/>
    </location>
</feature>
<name>A0A2A2FAA5_9EURY</name>
<sequence length="80" mass="8906">MRETDESIPTPNTDGLTNRERLRWHLTSALASAESPETKTHLRGALATYRNLPPSPLVECPLCGKVGLPERIQAHECRQS</sequence>
<feature type="compositionally biased region" description="Polar residues" evidence="1">
    <location>
        <begin position="7"/>
        <end position="16"/>
    </location>
</feature>
<keyword evidence="3" id="KW-1185">Reference proteome</keyword>
<dbReference type="Proteomes" id="UP000218083">
    <property type="component" value="Unassembled WGS sequence"/>
</dbReference>
<protein>
    <submittedName>
        <fullName evidence="2">Uncharacterized protein</fullName>
    </submittedName>
</protein>
<accession>A0A2A2FAA5</accession>
<evidence type="ECO:0000256" key="1">
    <source>
        <dbReference type="SAM" id="MobiDB-lite"/>
    </source>
</evidence>
<reference evidence="2 3" key="1">
    <citation type="submission" date="2017-08" db="EMBL/GenBank/DDBJ databases">
        <title>The strain WRN001 was isolated from Binhai saline alkaline soil, Tianjin, China.</title>
        <authorList>
            <person name="Liu D."/>
            <person name="Zhang G."/>
        </authorList>
    </citation>
    <scope>NUCLEOTIDE SEQUENCE [LARGE SCALE GENOMIC DNA]</scope>
    <source>
        <strain evidence="2 3">WN019</strain>
    </source>
</reference>
<evidence type="ECO:0000313" key="3">
    <source>
        <dbReference type="Proteomes" id="UP000218083"/>
    </source>
</evidence>
<dbReference type="AlphaFoldDB" id="A0A2A2FAA5"/>
<dbReference type="EMBL" id="NSKC01000010">
    <property type="protein sequence ID" value="PAU81562.1"/>
    <property type="molecule type" value="Genomic_DNA"/>
</dbReference>
<evidence type="ECO:0000313" key="2">
    <source>
        <dbReference type="EMBL" id="PAU81562.1"/>
    </source>
</evidence>